<proteinExistence type="predicted"/>
<dbReference type="EMBL" id="MHKO01000058">
    <property type="protein sequence ID" value="OGY90900.1"/>
    <property type="molecule type" value="Genomic_DNA"/>
</dbReference>
<evidence type="ECO:0000259" key="1">
    <source>
        <dbReference type="Pfam" id="PF16798"/>
    </source>
</evidence>
<evidence type="ECO:0000313" key="3">
    <source>
        <dbReference type="Proteomes" id="UP000178109"/>
    </source>
</evidence>
<protein>
    <recommendedName>
        <fullName evidence="1">DUF5069 domain-containing protein</fullName>
    </recommendedName>
</protein>
<organism evidence="2 3">
    <name type="scientific">Candidatus Komeilibacteria bacterium RIFCSPLOWO2_02_FULL_48_11</name>
    <dbReference type="NCBI Taxonomy" id="1798553"/>
    <lineage>
        <taxon>Bacteria</taxon>
        <taxon>Candidatus Komeiliibacteriota</taxon>
    </lineage>
</organism>
<dbReference type="STRING" id="1798553.A3H70_01600"/>
<dbReference type="Proteomes" id="UP000178109">
    <property type="component" value="Unassembled WGS sequence"/>
</dbReference>
<dbReference type="Pfam" id="PF16798">
    <property type="entry name" value="DUF5069"/>
    <property type="match status" value="1"/>
</dbReference>
<sequence length="154" mass="17133">MKNINQTDLTKAAPRSPYVRIGGFAILGRTIDKCRAELAGLNGDYNFDCPLDNVLFNFKGIKGSDLKDCIAAGHTDEEIGTWVKSHGRPKTDEEIKAWSDAFKTDCAYASNPEKKEWFNEKCAHYGLDPAKTTLFNYLEIDDKASFKTTGSCPI</sequence>
<dbReference type="AlphaFoldDB" id="A0A1G2BRA6"/>
<accession>A0A1G2BRA6</accession>
<evidence type="ECO:0000313" key="2">
    <source>
        <dbReference type="EMBL" id="OGY90900.1"/>
    </source>
</evidence>
<dbReference type="InterPro" id="IPR031849">
    <property type="entry name" value="DUF5069"/>
</dbReference>
<name>A0A1G2BRA6_9BACT</name>
<gene>
    <name evidence="2" type="ORF">A3H70_01600</name>
</gene>
<comment type="caution">
    <text evidence="2">The sequence shown here is derived from an EMBL/GenBank/DDBJ whole genome shotgun (WGS) entry which is preliminary data.</text>
</comment>
<reference evidence="2 3" key="1">
    <citation type="journal article" date="2016" name="Nat. Commun.">
        <title>Thousands of microbial genomes shed light on interconnected biogeochemical processes in an aquifer system.</title>
        <authorList>
            <person name="Anantharaman K."/>
            <person name="Brown C.T."/>
            <person name="Hug L.A."/>
            <person name="Sharon I."/>
            <person name="Castelle C.J."/>
            <person name="Probst A.J."/>
            <person name="Thomas B.C."/>
            <person name="Singh A."/>
            <person name="Wilkins M.J."/>
            <person name="Karaoz U."/>
            <person name="Brodie E.L."/>
            <person name="Williams K.H."/>
            <person name="Hubbard S.S."/>
            <person name="Banfield J.F."/>
        </authorList>
    </citation>
    <scope>NUCLEOTIDE SEQUENCE [LARGE SCALE GENOMIC DNA]</scope>
</reference>
<feature type="domain" description="DUF5069" evidence="1">
    <location>
        <begin position="12"/>
        <end position="143"/>
    </location>
</feature>